<comment type="similarity">
    <text evidence="1">Belongs to the canopy family.</text>
</comment>
<protein>
    <submittedName>
        <fullName evidence="5">Uncharacterized protein</fullName>
    </submittedName>
</protein>
<organism evidence="5 6">
    <name type="scientific">Owenia fusiformis</name>
    <name type="common">Polychaete worm</name>
    <dbReference type="NCBI Taxonomy" id="6347"/>
    <lineage>
        <taxon>Eukaryota</taxon>
        <taxon>Metazoa</taxon>
        <taxon>Spiralia</taxon>
        <taxon>Lophotrochozoa</taxon>
        <taxon>Annelida</taxon>
        <taxon>Polychaeta</taxon>
        <taxon>Sedentaria</taxon>
        <taxon>Canalipalpata</taxon>
        <taxon>Sabellida</taxon>
        <taxon>Oweniida</taxon>
        <taxon>Oweniidae</taxon>
        <taxon>Owenia</taxon>
    </lineage>
</organism>
<dbReference type="PROSITE" id="PS50015">
    <property type="entry name" value="SAP_B"/>
    <property type="match status" value="1"/>
</dbReference>
<feature type="signal peptide" evidence="4">
    <location>
        <begin position="1"/>
        <end position="26"/>
    </location>
</feature>
<dbReference type="Gene3D" id="1.10.225.10">
    <property type="entry name" value="Saposin-like"/>
    <property type="match status" value="1"/>
</dbReference>
<dbReference type="InterPro" id="IPR021852">
    <property type="entry name" value="DUF3456"/>
</dbReference>
<reference evidence="5" key="1">
    <citation type="submission" date="2022-03" db="EMBL/GenBank/DDBJ databases">
        <authorList>
            <person name="Martin C."/>
        </authorList>
    </citation>
    <scope>NUCLEOTIDE SEQUENCE</scope>
</reference>
<dbReference type="EMBL" id="CAIIXF020000001">
    <property type="protein sequence ID" value="CAH1772207.1"/>
    <property type="molecule type" value="Genomic_DNA"/>
</dbReference>
<keyword evidence="6" id="KW-1185">Reference proteome</keyword>
<dbReference type="OrthoDB" id="192915at2759"/>
<feature type="chain" id="PRO_5043422737" evidence="4">
    <location>
        <begin position="27"/>
        <end position="236"/>
    </location>
</feature>
<keyword evidence="4" id="KW-0732">Signal</keyword>
<dbReference type="Proteomes" id="UP000749559">
    <property type="component" value="Unassembled WGS sequence"/>
</dbReference>
<evidence type="ECO:0000313" key="6">
    <source>
        <dbReference type="Proteomes" id="UP000749559"/>
    </source>
</evidence>
<dbReference type="AlphaFoldDB" id="A0A8J1URF2"/>
<dbReference type="PANTHER" id="PTHR13341">
    <property type="entry name" value="MIR-INTERACTING SAPOSIN-LIKE PROTEIN"/>
    <property type="match status" value="1"/>
</dbReference>
<gene>
    <name evidence="5" type="ORF">OFUS_LOCUS2</name>
</gene>
<dbReference type="InterPro" id="IPR042415">
    <property type="entry name" value="CNPY"/>
</dbReference>
<accession>A0A8J1URF2</accession>
<feature type="compositionally biased region" description="Basic and acidic residues" evidence="3">
    <location>
        <begin position="192"/>
        <end position="204"/>
    </location>
</feature>
<evidence type="ECO:0000256" key="1">
    <source>
        <dbReference type="ARBA" id="ARBA00007285"/>
    </source>
</evidence>
<evidence type="ECO:0000256" key="2">
    <source>
        <dbReference type="ARBA" id="ARBA00023157"/>
    </source>
</evidence>
<dbReference type="InterPro" id="IPR008139">
    <property type="entry name" value="SaposinB_dom"/>
</dbReference>
<comment type="caution">
    <text evidence="5">The sequence shown here is derived from an EMBL/GenBank/DDBJ whole genome shotgun (WGS) entry which is preliminary data.</text>
</comment>
<evidence type="ECO:0000256" key="3">
    <source>
        <dbReference type="SAM" id="MobiDB-lite"/>
    </source>
</evidence>
<evidence type="ECO:0000313" key="5">
    <source>
        <dbReference type="EMBL" id="CAH1772207.1"/>
    </source>
</evidence>
<dbReference type="GO" id="GO:0005783">
    <property type="term" value="C:endoplasmic reticulum"/>
    <property type="evidence" value="ECO:0007669"/>
    <property type="project" value="TreeGrafter"/>
</dbReference>
<sequence>MEINWLVHPLYLLLAFLLLCVELGEAARDKSLYCSACRAVIDEMNYAISKVDPKKTIQVGSFRVDPSGNQDLYQVPLARSETHITETIETICSKMSDYAQTVDKATGKQRFVRMNSRDGGGIELSNINLSGDIQKGLKFACESFVEDYEEDLITLLRDDEAEIETKICVQEAEYCEEEDLLIPLVNIVDPNSNKEDTDNIKPNEETEYNNEESTDKNLNDATEQGDTLNEDAKEEL</sequence>
<name>A0A8J1URF2_OWEFU</name>
<dbReference type="Pfam" id="PF11938">
    <property type="entry name" value="DUF3456"/>
    <property type="match status" value="1"/>
</dbReference>
<dbReference type="PANTHER" id="PTHR13341:SF2">
    <property type="entry name" value="PROTEIN SEELE"/>
    <property type="match status" value="1"/>
</dbReference>
<evidence type="ECO:0000256" key="4">
    <source>
        <dbReference type="SAM" id="SignalP"/>
    </source>
</evidence>
<proteinExistence type="inferred from homology"/>
<keyword evidence="2" id="KW-1015">Disulfide bond</keyword>
<feature type="region of interest" description="Disordered" evidence="3">
    <location>
        <begin position="191"/>
        <end position="236"/>
    </location>
</feature>